<feature type="transmembrane region" description="Helical" evidence="6">
    <location>
        <begin position="412"/>
        <end position="430"/>
    </location>
</feature>
<evidence type="ECO:0000313" key="9">
    <source>
        <dbReference type="Proteomes" id="UP001497453"/>
    </source>
</evidence>
<feature type="transmembrane region" description="Helical" evidence="6">
    <location>
        <begin position="36"/>
        <end position="55"/>
    </location>
</feature>
<evidence type="ECO:0000313" key="8">
    <source>
        <dbReference type="EMBL" id="CAL1716071.1"/>
    </source>
</evidence>
<feature type="transmembrane region" description="Helical" evidence="6">
    <location>
        <begin position="306"/>
        <end position="326"/>
    </location>
</feature>
<keyword evidence="4 6" id="KW-1133">Transmembrane helix</keyword>
<evidence type="ECO:0000256" key="1">
    <source>
        <dbReference type="ARBA" id="ARBA00004141"/>
    </source>
</evidence>
<evidence type="ECO:0000256" key="5">
    <source>
        <dbReference type="ARBA" id="ARBA00023136"/>
    </source>
</evidence>
<accession>A0ABP1E7N2</accession>
<keyword evidence="3 6" id="KW-0812">Transmembrane</keyword>
<feature type="transmembrane region" description="Helical" evidence="6">
    <location>
        <begin position="163"/>
        <end position="185"/>
    </location>
</feature>
<proteinExistence type="predicted"/>
<evidence type="ECO:0000256" key="3">
    <source>
        <dbReference type="ARBA" id="ARBA00022692"/>
    </source>
</evidence>
<feature type="transmembrane region" description="Helical" evidence="6">
    <location>
        <begin position="380"/>
        <end position="400"/>
    </location>
</feature>
<gene>
    <name evidence="8" type="ORF">GFSPODELE1_LOCUS10573</name>
</gene>
<keyword evidence="9" id="KW-1185">Reference proteome</keyword>
<evidence type="ECO:0000256" key="4">
    <source>
        <dbReference type="ARBA" id="ARBA00022989"/>
    </source>
</evidence>
<dbReference type="EMBL" id="OZ037952">
    <property type="protein sequence ID" value="CAL1716071.1"/>
    <property type="molecule type" value="Genomic_DNA"/>
</dbReference>
<reference evidence="9" key="1">
    <citation type="submission" date="2024-04" db="EMBL/GenBank/DDBJ databases">
        <authorList>
            <person name="Shaw F."/>
            <person name="Minotto A."/>
        </authorList>
    </citation>
    <scope>NUCLEOTIDE SEQUENCE [LARGE SCALE GENOMIC DNA]</scope>
</reference>
<dbReference type="PANTHER" id="PTHR23502">
    <property type="entry name" value="MAJOR FACILITATOR SUPERFAMILY"/>
    <property type="match status" value="1"/>
</dbReference>
<feature type="transmembrane region" description="Helical" evidence="6">
    <location>
        <begin position="75"/>
        <end position="91"/>
    </location>
</feature>
<keyword evidence="2" id="KW-0813">Transport</keyword>
<evidence type="ECO:0000259" key="7">
    <source>
        <dbReference type="PROSITE" id="PS50850"/>
    </source>
</evidence>
<dbReference type="PROSITE" id="PS50850">
    <property type="entry name" value="MFS"/>
    <property type="match status" value="1"/>
</dbReference>
<keyword evidence="5 6" id="KW-0472">Membrane</keyword>
<organism evidence="8 9">
    <name type="scientific">Somion occarium</name>
    <dbReference type="NCBI Taxonomy" id="3059160"/>
    <lineage>
        <taxon>Eukaryota</taxon>
        <taxon>Fungi</taxon>
        <taxon>Dikarya</taxon>
        <taxon>Basidiomycota</taxon>
        <taxon>Agaricomycotina</taxon>
        <taxon>Agaricomycetes</taxon>
        <taxon>Polyporales</taxon>
        <taxon>Cerrenaceae</taxon>
        <taxon>Somion</taxon>
    </lineage>
</organism>
<dbReference type="InterPro" id="IPR020846">
    <property type="entry name" value="MFS_dom"/>
</dbReference>
<dbReference type="Gene3D" id="1.20.1250.20">
    <property type="entry name" value="MFS general substrate transporter like domains"/>
    <property type="match status" value="1"/>
</dbReference>
<feature type="transmembrane region" description="Helical" evidence="6">
    <location>
        <begin position="103"/>
        <end position="120"/>
    </location>
</feature>
<protein>
    <recommendedName>
        <fullName evidence="7">Major facilitator superfamily (MFS) profile domain-containing protein</fullName>
    </recommendedName>
</protein>
<dbReference type="Pfam" id="PF07690">
    <property type="entry name" value="MFS_1"/>
    <property type="match status" value="1"/>
</dbReference>
<feature type="transmembrane region" description="Helical" evidence="6">
    <location>
        <begin position="347"/>
        <end position="368"/>
    </location>
</feature>
<feature type="transmembrane region" description="Helical" evidence="6">
    <location>
        <begin position="442"/>
        <end position="462"/>
    </location>
</feature>
<evidence type="ECO:0000256" key="2">
    <source>
        <dbReference type="ARBA" id="ARBA00022448"/>
    </source>
</evidence>
<dbReference type="InterPro" id="IPR036259">
    <property type="entry name" value="MFS_trans_sf"/>
</dbReference>
<feature type="domain" description="Major facilitator superfamily (MFS) profile" evidence="7">
    <location>
        <begin position="37"/>
        <end position="471"/>
    </location>
</feature>
<dbReference type="SUPFAM" id="SSF103473">
    <property type="entry name" value="MFS general substrate transporter"/>
    <property type="match status" value="1"/>
</dbReference>
<comment type="subcellular location">
    <subcellularLocation>
        <location evidence="1">Membrane</location>
        <topology evidence="1">Multi-pass membrane protein</topology>
    </subcellularLocation>
</comment>
<feature type="transmembrane region" description="Helical" evidence="6">
    <location>
        <begin position="267"/>
        <end position="286"/>
    </location>
</feature>
<feature type="transmembrane region" description="Helical" evidence="6">
    <location>
        <begin position="197"/>
        <end position="221"/>
    </location>
</feature>
<dbReference type="Proteomes" id="UP001497453">
    <property type="component" value="Chromosome 9"/>
</dbReference>
<sequence>MSRSSTPHFTTSYEVVVFSENDPDDPKNWSQRRKDWILAMICILAFVGVFGSSIYAPGQGQIRQLYGVSTTTANAGLSLYVAGLGVGPLLCPLTEMYGKRKPYVISWVLMIVAITPSAFAENIVVILVFRFLTGFCAACSLNTGNSIVADIYPSSLHALSHSITIFVLSALTGPCFGSLVGFFVAAHSRRQLWVLRVHLFFAIALIPVVLMLPETYPPAILASRAKKLRKRGKGNARAAHELHGKTILQVVQGHILRPLAMIVREPIVQGAAAWISLGYGIIYFYFEAYPVVFIEQHGIPFQLCGLMFLAVTLGMVLAVLPYTWLVQTFRRLPLLGIERVGTDPKELNLKVVLSACILLPLALFWFAWTSEDETHWIAPALAGIPFGYSSIMVFFAFLSYSSHTYGVYSSSANAANTFVRSIVASAFPLFGTPLLNNLGTKWGLSLFGFLSIGLLPVPLIYIRYGAALRERSYFARQAREVAACMHEQVNVVNVVSEKDKQDIDNTSDMQQVLAGDGTQVAVVDGQSGLDQDNV</sequence>
<dbReference type="PANTHER" id="PTHR23502:SF132">
    <property type="entry name" value="POLYAMINE TRANSPORTER 2-RELATED"/>
    <property type="match status" value="1"/>
</dbReference>
<name>A0ABP1E7N2_9APHY</name>
<evidence type="ECO:0000256" key="6">
    <source>
        <dbReference type="SAM" id="Phobius"/>
    </source>
</evidence>
<dbReference type="InterPro" id="IPR011701">
    <property type="entry name" value="MFS"/>
</dbReference>